<dbReference type="RefSeq" id="XP_060297372.1">
    <property type="nucleotide sequence ID" value="XM_060442132.1"/>
</dbReference>
<gene>
    <name evidence="1" type="ORF">B0T26DRAFT_713637</name>
</gene>
<sequence length="214" mass="24254">MTPAVNQLKSLHVTSQLRAGADHERRGIHGLVASLLAPLLDTDSLESETLGTACFTYDKRLRIYMQLDPLCSARCWANVKELHLRSMNFTAGDMKRLVANLQTPLNSFSMTRMSLDFDPGSNEYCDQSTDAWAGILEILRGVADEVSIRDMRVNGGVDVCLEIERVRRPFCAKVPTHDISRYCREEISYNPLLRDDNRWASYGRCEDEACVYNK</sequence>
<proteinExistence type="predicted"/>
<organism evidence="1 2">
    <name type="scientific">Lasiosphaeria miniovina</name>
    <dbReference type="NCBI Taxonomy" id="1954250"/>
    <lineage>
        <taxon>Eukaryota</taxon>
        <taxon>Fungi</taxon>
        <taxon>Dikarya</taxon>
        <taxon>Ascomycota</taxon>
        <taxon>Pezizomycotina</taxon>
        <taxon>Sordariomycetes</taxon>
        <taxon>Sordariomycetidae</taxon>
        <taxon>Sordariales</taxon>
        <taxon>Lasiosphaeriaceae</taxon>
        <taxon>Lasiosphaeria</taxon>
    </lineage>
</organism>
<evidence type="ECO:0000313" key="1">
    <source>
        <dbReference type="EMBL" id="KAK0718579.1"/>
    </source>
</evidence>
<dbReference type="GeneID" id="85325402"/>
<dbReference type="Proteomes" id="UP001172101">
    <property type="component" value="Unassembled WGS sequence"/>
</dbReference>
<comment type="caution">
    <text evidence="1">The sequence shown here is derived from an EMBL/GenBank/DDBJ whole genome shotgun (WGS) entry which is preliminary data.</text>
</comment>
<dbReference type="EMBL" id="JAUIRO010000004">
    <property type="protein sequence ID" value="KAK0718579.1"/>
    <property type="molecule type" value="Genomic_DNA"/>
</dbReference>
<name>A0AA40DW63_9PEZI</name>
<reference evidence="1" key="1">
    <citation type="submission" date="2023-06" db="EMBL/GenBank/DDBJ databases">
        <title>Genome-scale phylogeny and comparative genomics of the fungal order Sordariales.</title>
        <authorList>
            <consortium name="Lawrence Berkeley National Laboratory"/>
            <person name="Hensen N."/>
            <person name="Bonometti L."/>
            <person name="Westerberg I."/>
            <person name="Brannstrom I.O."/>
            <person name="Guillou S."/>
            <person name="Cros-Aarteil S."/>
            <person name="Calhoun S."/>
            <person name="Haridas S."/>
            <person name="Kuo A."/>
            <person name="Mondo S."/>
            <person name="Pangilinan J."/>
            <person name="Riley R."/>
            <person name="LaButti K."/>
            <person name="Andreopoulos B."/>
            <person name="Lipzen A."/>
            <person name="Chen C."/>
            <person name="Yanf M."/>
            <person name="Daum C."/>
            <person name="Ng V."/>
            <person name="Clum A."/>
            <person name="Steindorff A."/>
            <person name="Ohm R."/>
            <person name="Martin F."/>
            <person name="Silar P."/>
            <person name="Natvig D."/>
            <person name="Lalanne C."/>
            <person name="Gautier V."/>
            <person name="Ament-velasquez S.L."/>
            <person name="Kruys A."/>
            <person name="Hutchinson M.I."/>
            <person name="Powell A.J."/>
            <person name="Barry K."/>
            <person name="Miller A.N."/>
            <person name="Grigoriev I.V."/>
            <person name="Debuchy R."/>
            <person name="Gladieux P."/>
            <person name="Thoren M.H."/>
            <person name="Johannesson H."/>
        </authorList>
    </citation>
    <scope>NUCLEOTIDE SEQUENCE</scope>
    <source>
        <strain evidence="1">SMH2392-1A</strain>
    </source>
</reference>
<accession>A0AA40DW63</accession>
<dbReference type="AlphaFoldDB" id="A0AA40DW63"/>
<keyword evidence="2" id="KW-1185">Reference proteome</keyword>
<protein>
    <submittedName>
        <fullName evidence="1">Uncharacterized protein</fullName>
    </submittedName>
</protein>
<evidence type="ECO:0000313" key="2">
    <source>
        <dbReference type="Proteomes" id="UP001172101"/>
    </source>
</evidence>